<proteinExistence type="predicted"/>
<feature type="compositionally biased region" description="Polar residues" evidence="1">
    <location>
        <begin position="159"/>
        <end position="169"/>
    </location>
</feature>
<comment type="caution">
    <text evidence="2">The sequence shown here is derived from an EMBL/GenBank/DDBJ whole genome shotgun (WGS) entry which is preliminary data.</text>
</comment>
<feature type="region of interest" description="Disordered" evidence="1">
    <location>
        <begin position="102"/>
        <end position="141"/>
    </location>
</feature>
<evidence type="ECO:0000313" key="2">
    <source>
        <dbReference type="EMBL" id="KAK7808396.1"/>
    </source>
</evidence>
<organism evidence="2 3">
    <name type="scientific">Myodes glareolus</name>
    <name type="common">Bank vole</name>
    <name type="synonym">Clethrionomys glareolus</name>
    <dbReference type="NCBI Taxonomy" id="447135"/>
    <lineage>
        <taxon>Eukaryota</taxon>
        <taxon>Metazoa</taxon>
        <taxon>Chordata</taxon>
        <taxon>Craniata</taxon>
        <taxon>Vertebrata</taxon>
        <taxon>Euteleostomi</taxon>
        <taxon>Mammalia</taxon>
        <taxon>Eutheria</taxon>
        <taxon>Euarchontoglires</taxon>
        <taxon>Glires</taxon>
        <taxon>Rodentia</taxon>
        <taxon>Myomorpha</taxon>
        <taxon>Muroidea</taxon>
        <taxon>Cricetidae</taxon>
        <taxon>Arvicolinae</taxon>
        <taxon>Myodes</taxon>
    </lineage>
</organism>
<feature type="region of interest" description="Disordered" evidence="1">
    <location>
        <begin position="413"/>
        <end position="435"/>
    </location>
</feature>
<feature type="compositionally biased region" description="Polar residues" evidence="1">
    <location>
        <begin position="426"/>
        <end position="435"/>
    </location>
</feature>
<dbReference type="Pfam" id="PF15728">
    <property type="entry name" value="DUF4679"/>
    <property type="match status" value="1"/>
</dbReference>
<dbReference type="PANTHER" id="PTHR22235">
    <property type="entry name" value="PROLINE-RICH PROTEIN 30"/>
    <property type="match status" value="1"/>
</dbReference>
<dbReference type="InterPro" id="IPR031461">
    <property type="entry name" value="DUF4679"/>
</dbReference>
<reference evidence="2 3" key="1">
    <citation type="journal article" date="2023" name="bioRxiv">
        <title>Conserved and derived expression patterns and positive selection on dental genes reveal complex evolutionary context of ever-growing rodent molars.</title>
        <authorList>
            <person name="Calamari Z.T."/>
            <person name="Song A."/>
            <person name="Cohen E."/>
            <person name="Akter M."/>
            <person name="Roy R.D."/>
            <person name="Hallikas O."/>
            <person name="Christensen M.M."/>
            <person name="Li P."/>
            <person name="Marangoni P."/>
            <person name="Jernvall J."/>
            <person name="Klein O.D."/>
        </authorList>
    </citation>
    <scope>NUCLEOTIDE SEQUENCE [LARGE SCALE GENOMIC DNA]</scope>
    <source>
        <strain evidence="2">V071</strain>
    </source>
</reference>
<accession>A0AAW0I254</accession>
<name>A0AAW0I254_MYOGA</name>
<feature type="region of interest" description="Disordered" evidence="1">
    <location>
        <begin position="159"/>
        <end position="212"/>
    </location>
</feature>
<feature type="region of interest" description="Disordered" evidence="1">
    <location>
        <begin position="337"/>
        <end position="359"/>
    </location>
</feature>
<protein>
    <submittedName>
        <fullName evidence="2">Uncharacterized protein</fullName>
    </submittedName>
</protein>
<evidence type="ECO:0000313" key="3">
    <source>
        <dbReference type="Proteomes" id="UP001488838"/>
    </source>
</evidence>
<dbReference type="PANTHER" id="PTHR22235:SF2">
    <property type="entry name" value="PROLINE-RICH PROTEIN 30"/>
    <property type="match status" value="1"/>
</dbReference>
<feature type="compositionally biased region" description="Polar residues" evidence="1">
    <location>
        <begin position="349"/>
        <end position="359"/>
    </location>
</feature>
<keyword evidence="3" id="KW-1185">Reference proteome</keyword>
<dbReference type="Proteomes" id="UP001488838">
    <property type="component" value="Unassembled WGS sequence"/>
</dbReference>
<dbReference type="AlphaFoldDB" id="A0AAW0I254"/>
<sequence length="468" mass="50239">MGTHPVGKERALALALPIMAKLQSLGAIYLLTLLLLPLGLTITLVKARLSERDTTVKGDKWPGEPACQEIRMLLCVRDRGVKPCTTEELCLKKALGHHYDGNSGEWLRKSEEPSLDADSGLSTRETSRGLVSPGPSADVCSETRDSAAATLLWQKAVQNSSPHSCQSPPHLQGIHSSTVTSPSPSPPSQGIASNKQTWQCPQSKNTRSPGVAGGCVASKVDPAEFKDSMALAQALVDRVGLRRIARDLQLLFLQHLWLDTSTPSLAPVVEYPVCLQCLQHRTPSCPNPKYKKWAGLIAFPQLEPCAQGQESGTRRLGIGFGLRLPLSQAKALHLLPSKKRQEARPQGEVAQSQPPTTQTPEAQVMDTLSQAGTLNSGTKTGHCRPKGQVVYSPKEVGVSRICSPKVTILIPEQRRPYGTPSPNPTIPTRTSQTLGSHSNTLKGWLAGGQVCSPALNPGNPLWSLLSPG</sequence>
<feature type="compositionally biased region" description="Polar residues" evidence="1">
    <location>
        <begin position="190"/>
        <end position="208"/>
    </location>
</feature>
<evidence type="ECO:0000256" key="1">
    <source>
        <dbReference type="SAM" id="MobiDB-lite"/>
    </source>
</evidence>
<gene>
    <name evidence="2" type="ORF">U0070_023397</name>
</gene>
<dbReference type="EMBL" id="JBBHLL010000241">
    <property type="protein sequence ID" value="KAK7808396.1"/>
    <property type="molecule type" value="Genomic_DNA"/>
</dbReference>